<keyword evidence="2" id="KW-1185">Reference proteome</keyword>
<organism evidence="1 2">
    <name type="scientific">Ilex paraguariensis</name>
    <name type="common">yerba mate</name>
    <dbReference type="NCBI Taxonomy" id="185542"/>
    <lineage>
        <taxon>Eukaryota</taxon>
        <taxon>Viridiplantae</taxon>
        <taxon>Streptophyta</taxon>
        <taxon>Embryophyta</taxon>
        <taxon>Tracheophyta</taxon>
        <taxon>Spermatophyta</taxon>
        <taxon>Magnoliopsida</taxon>
        <taxon>eudicotyledons</taxon>
        <taxon>Gunneridae</taxon>
        <taxon>Pentapetalae</taxon>
        <taxon>asterids</taxon>
        <taxon>campanulids</taxon>
        <taxon>Aquifoliales</taxon>
        <taxon>Aquifoliaceae</taxon>
        <taxon>Ilex</taxon>
    </lineage>
</organism>
<proteinExistence type="predicted"/>
<evidence type="ECO:0000313" key="1">
    <source>
        <dbReference type="EMBL" id="CAK9168076.1"/>
    </source>
</evidence>
<comment type="caution">
    <text evidence="1">The sequence shown here is derived from an EMBL/GenBank/DDBJ whole genome shotgun (WGS) entry which is preliminary data.</text>
</comment>
<evidence type="ECO:0000313" key="2">
    <source>
        <dbReference type="Proteomes" id="UP001642360"/>
    </source>
</evidence>
<dbReference type="EMBL" id="CAUOFW020005002">
    <property type="protein sequence ID" value="CAK9168076.1"/>
    <property type="molecule type" value="Genomic_DNA"/>
</dbReference>
<sequence length="130" mass="15307">MERHPKGEKMTVPSFCLVEKGKRRKKKRDAVCFCYCHYMQKKGVVILFGGCKHEKETPFHPPIQLIVRQNKTGWNVFSSPFPFHLDLPTTWRERENLSILPFLPHPLSYHQTDHKHYPLSITAEPKLQVI</sequence>
<gene>
    <name evidence="1" type="ORF">ILEXP_LOCUS37406</name>
</gene>
<protein>
    <submittedName>
        <fullName evidence="1">Uncharacterized protein</fullName>
    </submittedName>
</protein>
<dbReference type="Proteomes" id="UP001642360">
    <property type="component" value="Unassembled WGS sequence"/>
</dbReference>
<accession>A0ABC8TJR7</accession>
<dbReference type="AlphaFoldDB" id="A0ABC8TJR7"/>
<name>A0ABC8TJR7_9AQUA</name>
<reference evidence="1 2" key="1">
    <citation type="submission" date="2024-02" db="EMBL/GenBank/DDBJ databases">
        <authorList>
            <person name="Vignale AGUSTIN F."/>
            <person name="Sosa J E."/>
            <person name="Modenutti C."/>
        </authorList>
    </citation>
    <scope>NUCLEOTIDE SEQUENCE [LARGE SCALE GENOMIC DNA]</scope>
</reference>